<reference evidence="1 2" key="3">
    <citation type="journal article" date="2022" name="Microbiol. Spectr.">
        <title>Folding features and dynamics of 3D genome architecture in plant fungal pathogens.</title>
        <authorList>
            <person name="Xia C."/>
        </authorList>
    </citation>
    <scope>NUCLEOTIDE SEQUENCE [LARGE SCALE GENOMIC DNA]</scope>
    <source>
        <strain evidence="1 2">93-210</strain>
    </source>
</reference>
<name>A0ACC0EAH0_9BASI</name>
<comment type="caution">
    <text evidence="1">The sequence shown here is derived from an EMBL/GenBank/DDBJ whole genome shotgun (WGS) entry which is preliminary data.</text>
</comment>
<accession>A0ACC0EAH0</accession>
<sequence>MCTDQHAKIKINSQNPYLTLLFNFEPNLTEESNIPVIKNRATLIFHGLTKIKCLTDGIPEALQELLEAESDIRSFHNDRHYLETIHPGFYPAQSP</sequence>
<protein>
    <submittedName>
        <fullName evidence="1">Uncharacterized protein</fullName>
    </submittedName>
</protein>
<keyword evidence="2" id="KW-1185">Reference proteome</keyword>
<reference evidence="2" key="1">
    <citation type="journal article" date="2018" name="BMC Genomics">
        <title>Genomic insights into host adaptation between the wheat stripe rust pathogen (Puccinia striiformis f. sp. tritici) and the barley stripe rust pathogen (Puccinia striiformis f. sp. hordei).</title>
        <authorList>
            <person name="Xia C."/>
            <person name="Wang M."/>
            <person name="Yin C."/>
            <person name="Cornejo O.E."/>
            <person name="Hulbert S.H."/>
            <person name="Chen X."/>
        </authorList>
    </citation>
    <scope>NUCLEOTIDE SEQUENCE [LARGE SCALE GENOMIC DNA]</scope>
    <source>
        <strain evidence="2">93-210</strain>
    </source>
</reference>
<reference evidence="2" key="2">
    <citation type="journal article" date="2018" name="Mol. Plant Microbe Interact.">
        <title>Genome sequence resources for the wheat stripe rust pathogen (Puccinia striiformis f. sp. tritici) and the barley stripe rust pathogen (Puccinia striiformis f. sp. hordei).</title>
        <authorList>
            <person name="Xia C."/>
            <person name="Wang M."/>
            <person name="Yin C."/>
            <person name="Cornejo O.E."/>
            <person name="Hulbert S.H."/>
            <person name="Chen X."/>
        </authorList>
    </citation>
    <scope>NUCLEOTIDE SEQUENCE [LARGE SCALE GENOMIC DNA]</scope>
    <source>
        <strain evidence="2">93-210</strain>
    </source>
</reference>
<dbReference type="Proteomes" id="UP001060170">
    <property type="component" value="Chromosome 8"/>
</dbReference>
<dbReference type="EMBL" id="CM045872">
    <property type="protein sequence ID" value="KAI7949432.1"/>
    <property type="molecule type" value="Genomic_DNA"/>
</dbReference>
<evidence type="ECO:0000313" key="1">
    <source>
        <dbReference type="EMBL" id="KAI7949432.1"/>
    </source>
</evidence>
<organism evidence="1 2">
    <name type="scientific">Puccinia striiformis f. sp. tritici</name>
    <dbReference type="NCBI Taxonomy" id="168172"/>
    <lineage>
        <taxon>Eukaryota</taxon>
        <taxon>Fungi</taxon>
        <taxon>Dikarya</taxon>
        <taxon>Basidiomycota</taxon>
        <taxon>Pucciniomycotina</taxon>
        <taxon>Pucciniomycetes</taxon>
        <taxon>Pucciniales</taxon>
        <taxon>Pucciniaceae</taxon>
        <taxon>Puccinia</taxon>
    </lineage>
</organism>
<evidence type="ECO:0000313" key="2">
    <source>
        <dbReference type="Proteomes" id="UP001060170"/>
    </source>
</evidence>
<gene>
    <name evidence="1" type="ORF">MJO28_008253</name>
</gene>
<proteinExistence type="predicted"/>